<evidence type="ECO:0000313" key="1">
    <source>
        <dbReference type="EMBL" id="VUZ47811.1"/>
    </source>
</evidence>
<keyword evidence="2" id="KW-1185">Reference proteome</keyword>
<accession>A0A564YKL2</accession>
<gene>
    <name evidence="1" type="ORF">WMSIL1_LOCUS7386</name>
</gene>
<protein>
    <submittedName>
        <fullName evidence="1">Uncharacterized protein</fullName>
    </submittedName>
</protein>
<organism evidence="1 2">
    <name type="scientific">Hymenolepis diminuta</name>
    <name type="common">Rat tapeworm</name>
    <dbReference type="NCBI Taxonomy" id="6216"/>
    <lineage>
        <taxon>Eukaryota</taxon>
        <taxon>Metazoa</taxon>
        <taxon>Spiralia</taxon>
        <taxon>Lophotrochozoa</taxon>
        <taxon>Platyhelminthes</taxon>
        <taxon>Cestoda</taxon>
        <taxon>Eucestoda</taxon>
        <taxon>Cyclophyllidea</taxon>
        <taxon>Hymenolepididae</taxon>
        <taxon>Hymenolepis</taxon>
    </lineage>
</organism>
<evidence type="ECO:0000313" key="2">
    <source>
        <dbReference type="Proteomes" id="UP000321570"/>
    </source>
</evidence>
<name>A0A564YKL2_HYMDI</name>
<sequence>MEETVIASISLEKDAYCILTDPMHCIPVTAAEIKHASVDNSVMRKPMTFLNTK</sequence>
<dbReference type="AlphaFoldDB" id="A0A564YKL2"/>
<reference evidence="1 2" key="1">
    <citation type="submission" date="2019-07" db="EMBL/GenBank/DDBJ databases">
        <authorList>
            <person name="Jastrzebski P J."/>
            <person name="Paukszto L."/>
            <person name="Jastrzebski P J."/>
        </authorList>
    </citation>
    <scope>NUCLEOTIDE SEQUENCE [LARGE SCALE GENOMIC DNA]</scope>
    <source>
        <strain evidence="1 2">WMS-il1</strain>
    </source>
</reference>
<dbReference type="Proteomes" id="UP000321570">
    <property type="component" value="Unassembled WGS sequence"/>
</dbReference>
<dbReference type="EMBL" id="CABIJS010000256">
    <property type="protein sequence ID" value="VUZ47811.1"/>
    <property type="molecule type" value="Genomic_DNA"/>
</dbReference>
<proteinExistence type="predicted"/>